<dbReference type="GO" id="GO:0004252">
    <property type="term" value="F:serine-type endopeptidase activity"/>
    <property type="evidence" value="ECO:0007669"/>
    <property type="project" value="UniProtKB-UniRule"/>
</dbReference>
<comment type="similarity">
    <text evidence="2 7">Belongs to the peptidase S8 family.</text>
</comment>
<dbReference type="Pfam" id="PF04122">
    <property type="entry name" value="CW_binding_2"/>
    <property type="match status" value="3"/>
</dbReference>
<evidence type="ECO:0000256" key="4">
    <source>
        <dbReference type="ARBA" id="ARBA00022670"/>
    </source>
</evidence>
<dbReference type="InterPro" id="IPR034084">
    <property type="entry name" value="Thermitase-like_dom"/>
</dbReference>
<dbReference type="PANTHER" id="PTHR43399">
    <property type="entry name" value="SUBTILISIN-RELATED"/>
    <property type="match status" value="1"/>
</dbReference>
<dbReference type="AlphaFoldDB" id="A0A0C2VQH7"/>
<dbReference type="RefSeq" id="WP_052476796.1">
    <property type="nucleotide sequence ID" value="NZ_JXRR01000008.1"/>
</dbReference>
<accession>A0A0C2VQH7</accession>
<evidence type="ECO:0000256" key="2">
    <source>
        <dbReference type="ARBA" id="ARBA00011073"/>
    </source>
</evidence>
<dbReference type="InterPro" id="IPR015500">
    <property type="entry name" value="Peptidase_S8_subtilisin-rel"/>
</dbReference>
<dbReference type="PATRIC" id="fig|220754.4.peg.1062"/>
<comment type="caution">
    <text evidence="9">The sequence shown here is derived from an EMBL/GenBank/DDBJ whole genome shotgun (WGS) entry which is preliminary data.</text>
</comment>
<dbReference type="InterPro" id="IPR051048">
    <property type="entry name" value="Peptidase_S8/S53_subtilisin"/>
</dbReference>
<dbReference type="PROSITE" id="PS51892">
    <property type="entry name" value="SUBTILASE"/>
    <property type="match status" value="1"/>
</dbReference>
<dbReference type="InterPro" id="IPR036852">
    <property type="entry name" value="Peptidase_S8/S53_dom_sf"/>
</dbReference>
<evidence type="ECO:0000259" key="8">
    <source>
        <dbReference type="Pfam" id="PF00082"/>
    </source>
</evidence>
<evidence type="ECO:0000313" key="10">
    <source>
        <dbReference type="Proteomes" id="UP000031972"/>
    </source>
</evidence>
<dbReference type="CDD" id="cd07484">
    <property type="entry name" value="Peptidases_S8_Thermitase_like"/>
    <property type="match status" value="1"/>
</dbReference>
<proteinExistence type="inferred from homology"/>
<dbReference type="InterPro" id="IPR007253">
    <property type="entry name" value="Cell_wall-bd_2"/>
</dbReference>
<dbReference type="InterPro" id="IPR000209">
    <property type="entry name" value="Peptidase_S8/S53_dom"/>
</dbReference>
<dbReference type="PROSITE" id="PS00137">
    <property type="entry name" value="SUBTILASE_HIS"/>
    <property type="match status" value="1"/>
</dbReference>
<dbReference type="Gene3D" id="3.40.50.12090">
    <property type="match status" value="2"/>
</dbReference>
<dbReference type="PRINTS" id="PR00723">
    <property type="entry name" value="SUBTILISIN"/>
</dbReference>
<reference evidence="9 10" key="1">
    <citation type="submission" date="2015-01" db="EMBL/GenBank/DDBJ databases">
        <title>Jeotgalibacillus campisalis genome sequencing.</title>
        <authorList>
            <person name="Goh K.M."/>
            <person name="Chan K.-G."/>
            <person name="Yaakop A.S."/>
            <person name="Ee R."/>
            <person name="Gan H.M."/>
            <person name="Chan C.S."/>
        </authorList>
    </citation>
    <scope>NUCLEOTIDE SEQUENCE [LARGE SCALE GENOMIC DNA]</scope>
    <source>
        <strain evidence="9 10">SF-57</strain>
    </source>
</reference>
<dbReference type="Gene3D" id="3.40.50.200">
    <property type="entry name" value="Peptidase S8/S53 domain"/>
    <property type="match status" value="1"/>
</dbReference>
<keyword evidence="5 7" id="KW-0378">Hydrolase</keyword>
<keyword evidence="10" id="KW-1185">Reference proteome</keyword>
<dbReference type="OrthoDB" id="9798386at2"/>
<feature type="active site" description="Charge relay system" evidence="7">
    <location>
        <position position="641"/>
    </location>
</feature>
<evidence type="ECO:0000256" key="1">
    <source>
        <dbReference type="ARBA" id="ARBA00004613"/>
    </source>
</evidence>
<protein>
    <recommendedName>
        <fullName evidence="8">Peptidase S8/S53 domain-containing protein</fullName>
    </recommendedName>
</protein>
<dbReference type="InterPro" id="IPR022398">
    <property type="entry name" value="Peptidase_S8_His-AS"/>
</dbReference>
<sequence>MQRKTVSVFLSVLLVFSLFFSQVGSMEVKAEVMVPSEEETLSLGEPMEATFEEGEMVHWYKIDPAEMDIEEFTHYRVKLQSEQELNITVYSSIENAMDNLAFDRYMNYSYMDEPAIIDFPLAWVGPYYIKVESYGGEYYEDEKGEIIEITGAPYSIGYDGITLAPSDEMLGEECPAELSIKQREEGKGILADLRTIREDVLSKTTKGKDLSAVYYKAAPFISTKMVLSKTTREDVFNYLVKLKPLFKDTAENGSSSTYKITKEDQEAINGLYSIALDSVPEFLKGDIQKAGTSVGVSDLTNQTVTSILSKGGYSTEKADDNRLIVKLKDGKNISSIQSKSKSFGVQSIEPLAADESVFPNMFVLEVEAGSSYQASAKSMKTAAASLNKLSEVEFVEPVQQYQALTADAQFSYQWSLENDGAVQGEAGADIKYLELRDLLEGRELTNTLIAVLDTGVDHTLADLSDSVQTESGYNFVGRNTDAMDDYGHGTHVAGIIAAATDNHYSMAGINPYADIMSVKVLDSSGGGDTEQIAYGIKYAVDQGAQVLNLSLGGPYSRVIEYALKYANDRDVTIVAASGNEGYEEVSYPGSSKYAIAVGSTNRMDIVADYSNYGEGLDLVAPGSEVPSLMPDGNVVYQSGTSMAAPHVAAVAGLLLSHDPTLLPSDIENILTQTAQDVAFEENDNPYVPYDPEDPYFTTQSRAGYDLISGWGRLDAYSAINYSDDYDGTDELFERLNGKDRYETSVKVSVEGWKSSEHVVIAAGGNYPDALSATPLAYKHQAPLLLTKANSLPASVKDEIVRLNAKSATIVGGDYVVSPNVEKELKSLGVKSIKRIGGKDRYETSVNVAKDLGLTELAVVVNGNSYADALSIAPVAAWIGMPILLTKSNTIPPALQEYKKTIENQAFIIGGESMVSSKIAKTFPNQKRLSGASRYETNSEIIDYFHNLNSVNMSTVFFATGQNFPDALSGSALAAMNGNPLILTNPTNPRQTTIDTVSGYAHETDKYYIIGGESILPTSTIEALFE</sequence>
<dbReference type="SUPFAM" id="SSF52743">
    <property type="entry name" value="Subtilisin-like"/>
    <property type="match status" value="1"/>
</dbReference>
<dbReference type="GO" id="GO:0006508">
    <property type="term" value="P:proteolysis"/>
    <property type="evidence" value="ECO:0007669"/>
    <property type="project" value="UniProtKB-KW"/>
</dbReference>
<comment type="subcellular location">
    <subcellularLocation>
        <location evidence="1">Secreted</location>
    </subcellularLocation>
</comment>
<evidence type="ECO:0000256" key="5">
    <source>
        <dbReference type="ARBA" id="ARBA00022801"/>
    </source>
</evidence>
<keyword evidence="4 7" id="KW-0645">Protease</keyword>
<evidence type="ECO:0000313" key="9">
    <source>
        <dbReference type="EMBL" id="KIL51162.1"/>
    </source>
</evidence>
<dbReference type="PANTHER" id="PTHR43399:SF4">
    <property type="entry name" value="CELL WALL-ASSOCIATED PROTEASE"/>
    <property type="match status" value="1"/>
</dbReference>
<feature type="domain" description="Peptidase S8/S53" evidence="8">
    <location>
        <begin position="446"/>
        <end position="684"/>
    </location>
</feature>
<name>A0A0C2VQH7_9BACL</name>
<dbReference type="Pfam" id="PF00082">
    <property type="entry name" value="Peptidase_S8"/>
    <property type="match status" value="1"/>
</dbReference>
<keyword evidence="3" id="KW-0964">Secreted</keyword>
<dbReference type="EMBL" id="JXRR01000008">
    <property type="protein sequence ID" value="KIL51162.1"/>
    <property type="molecule type" value="Genomic_DNA"/>
</dbReference>
<dbReference type="Proteomes" id="UP000031972">
    <property type="component" value="Unassembled WGS sequence"/>
</dbReference>
<evidence type="ECO:0000256" key="6">
    <source>
        <dbReference type="ARBA" id="ARBA00022825"/>
    </source>
</evidence>
<gene>
    <name evidence="9" type="ORF">KR50_10430</name>
</gene>
<feature type="active site" description="Charge relay system" evidence="7">
    <location>
        <position position="453"/>
    </location>
</feature>
<keyword evidence="6 7" id="KW-0720">Serine protease</keyword>
<dbReference type="PROSITE" id="PS00138">
    <property type="entry name" value="SUBTILASE_SER"/>
    <property type="match status" value="1"/>
</dbReference>
<feature type="active site" description="Charge relay system" evidence="7">
    <location>
        <position position="488"/>
    </location>
</feature>
<dbReference type="GO" id="GO:0005576">
    <property type="term" value="C:extracellular region"/>
    <property type="evidence" value="ECO:0007669"/>
    <property type="project" value="UniProtKB-SubCell"/>
</dbReference>
<evidence type="ECO:0000256" key="7">
    <source>
        <dbReference type="PROSITE-ProRule" id="PRU01240"/>
    </source>
</evidence>
<organism evidence="9 10">
    <name type="scientific">Jeotgalibacillus campisalis</name>
    <dbReference type="NCBI Taxonomy" id="220754"/>
    <lineage>
        <taxon>Bacteria</taxon>
        <taxon>Bacillati</taxon>
        <taxon>Bacillota</taxon>
        <taxon>Bacilli</taxon>
        <taxon>Bacillales</taxon>
        <taxon>Caryophanaceae</taxon>
        <taxon>Jeotgalibacillus</taxon>
    </lineage>
</organism>
<evidence type="ECO:0000256" key="3">
    <source>
        <dbReference type="ARBA" id="ARBA00022525"/>
    </source>
</evidence>
<dbReference type="InterPro" id="IPR023828">
    <property type="entry name" value="Peptidase_S8_Ser-AS"/>
</dbReference>